<proteinExistence type="predicted"/>
<evidence type="ECO:0000313" key="2">
    <source>
        <dbReference type="EMBL" id="CRH04942.1"/>
    </source>
</evidence>
<organism evidence="2">
    <name type="scientific">Magnetococcus massalia (strain MO-1)</name>
    <dbReference type="NCBI Taxonomy" id="451514"/>
    <lineage>
        <taxon>Bacteria</taxon>
        <taxon>Pseudomonadati</taxon>
        <taxon>Pseudomonadota</taxon>
        <taxon>Magnetococcia</taxon>
        <taxon>Magnetococcales</taxon>
        <taxon>Magnetococcaceae</taxon>
        <taxon>Magnetococcus</taxon>
    </lineage>
</organism>
<gene>
    <name evidence="2" type="ORF">MAGMO_0741</name>
</gene>
<protein>
    <submittedName>
        <fullName evidence="2">Uncharacterized protein</fullName>
    </submittedName>
</protein>
<name>A0A1S7LDF0_MAGMO</name>
<dbReference type="AlphaFoldDB" id="A0A1S7LDF0"/>
<sequence length="81" mass="9235">MDSAKATSHHLASMETHLHTSQKPDETGMTEERAWRSATNQRGAWWNAGASHMNAAFPKKFFDRLGLLSLLRQRQRLQSLT</sequence>
<dbReference type="EMBL" id="LO017727">
    <property type="protein sequence ID" value="CRH04942.1"/>
    <property type="molecule type" value="Genomic_DNA"/>
</dbReference>
<feature type="compositionally biased region" description="Basic and acidic residues" evidence="1">
    <location>
        <begin position="16"/>
        <end position="35"/>
    </location>
</feature>
<accession>A0A1S7LDF0</accession>
<feature type="region of interest" description="Disordered" evidence="1">
    <location>
        <begin position="1"/>
        <end position="36"/>
    </location>
</feature>
<evidence type="ECO:0000256" key="1">
    <source>
        <dbReference type="SAM" id="MobiDB-lite"/>
    </source>
</evidence>
<reference evidence="2" key="1">
    <citation type="submission" date="2015-04" db="EMBL/GenBank/DDBJ databases">
        <authorList>
            <person name="Syromyatnikov M.Y."/>
            <person name="Popov V.N."/>
        </authorList>
    </citation>
    <scope>NUCLEOTIDE SEQUENCE</scope>
    <source>
        <strain evidence="2">MO-1</strain>
    </source>
</reference>